<sequence>MGITTRSDLEVCLYIPGSFGNLRPRTDEIPLTILADLSKLINPNFHGNTSCYGNIAPKTDVGKIVTIFYALLGIPLMLLCLTNIGDLLARSFKFTYFHLCFLFRKPRRTHASSQKQVIEHIKTPVGKAVEVATLELCNGDEKSSLGEKKIPLGDDSSTLSSSPTKSNNASMIVVPDPTPVIIERVYRNSSGAEDQRVPMYMVLLLVTGYICGGAVLLTVGEMDISERGLLLLHHA</sequence>
<feature type="transmembrane region" description="Helical" evidence="9">
    <location>
        <begin position="197"/>
        <end position="219"/>
    </location>
</feature>
<evidence type="ECO:0000256" key="2">
    <source>
        <dbReference type="ARBA" id="ARBA00022448"/>
    </source>
</evidence>
<comment type="caution">
    <text evidence="11">The sequence shown here is derived from an EMBL/GenBank/DDBJ whole genome shotgun (WGS) entry which is preliminary data.</text>
</comment>
<accession>A0AAV4Q417</accession>
<dbReference type="Proteomes" id="UP001054945">
    <property type="component" value="Unassembled WGS sequence"/>
</dbReference>
<organism evidence="11 12">
    <name type="scientific">Caerostris extrusa</name>
    <name type="common">Bark spider</name>
    <name type="synonym">Caerostris bankana</name>
    <dbReference type="NCBI Taxonomy" id="172846"/>
    <lineage>
        <taxon>Eukaryota</taxon>
        <taxon>Metazoa</taxon>
        <taxon>Ecdysozoa</taxon>
        <taxon>Arthropoda</taxon>
        <taxon>Chelicerata</taxon>
        <taxon>Arachnida</taxon>
        <taxon>Araneae</taxon>
        <taxon>Araneomorphae</taxon>
        <taxon>Entelegynae</taxon>
        <taxon>Araneoidea</taxon>
        <taxon>Araneidae</taxon>
        <taxon>Caerostris</taxon>
    </lineage>
</organism>
<dbReference type="PANTHER" id="PTHR11003:SF352">
    <property type="entry name" value="BCDNA.GH04802-RELATED"/>
    <property type="match status" value="1"/>
</dbReference>
<reference evidence="11 12" key="1">
    <citation type="submission" date="2021-06" db="EMBL/GenBank/DDBJ databases">
        <title>Caerostris extrusa draft genome.</title>
        <authorList>
            <person name="Kono N."/>
            <person name="Arakawa K."/>
        </authorList>
    </citation>
    <scope>NUCLEOTIDE SEQUENCE [LARGE SCALE GENOMIC DNA]</scope>
</reference>
<evidence type="ECO:0000256" key="9">
    <source>
        <dbReference type="SAM" id="Phobius"/>
    </source>
</evidence>
<dbReference type="Gene3D" id="1.10.287.70">
    <property type="match status" value="1"/>
</dbReference>
<proteinExistence type="predicted"/>
<gene>
    <name evidence="11" type="primary">AVEN_164785_1</name>
    <name evidence="11" type="ORF">CEXT_760501</name>
</gene>
<keyword evidence="2" id="KW-0813">Transport</keyword>
<evidence type="ECO:0000256" key="4">
    <source>
        <dbReference type="ARBA" id="ARBA00022989"/>
    </source>
</evidence>
<dbReference type="SUPFAM" id="SSF81324">
    <property type="entry name" value="Voltage-gated potassium channels"/>
    <property type="match status" value="1"/>
</dbReference>
<evidence type="ECO:0000256" key="1">
    <source>
        <dbReference type="ARBA" id="ARBA00004141"/>
    </source>
</evidence>
<name>A0AAV4Q417_CAEEX</name>
<dbReference type="InterPro" id="IPR013099">
    <property type="entry name" value="K_chnl_dom"/>
</dbReference>
<dbReference type="Pfam" id="PF07885">
    <property type="entry name" value="Ion_trans_2"/>
    <property type="match status" value="1"/>
</dbReference>
<feature type="compositionally biased region" description="Basic and acidic residues" evidence="8">
    <location>
        <begin position="142"/>
        <end position="152"/>
    </location>
</feature>
<dbReference type="GO" id="GO:0030322">
    <property type="term" value="P:stabilization of membrane potential"/>
    <property type="evidence" value="ECO:0007669"/>
    <property type="project" value="TreeGrafter"/>
</dbReference>
<dbReference type="InterPro" id="IPR003280">
    <property type="entry name" value="2pore_dom_K_chnl"/>
</dbReference>
<evidence type="ECO:0000256" key="7">
    <source>
        <dbReference type="ARBA" id="ARBA00023303"/>
    </source>
</evidence>
<dbReference type="GO" id="GO:0005886">
    <property type="term" value="C:plasma membrane"/>
    <property type="evidence" value="ECO:0007669"/>
    <property type="project" value="TreeGrafter"/>
</dbReference>
<dbReference type="PANTHER" id="PTHR11003">
    <property type="entry name" value="POTASSIUM CHANNEL, SUBFAMILY K"/>
    <property type="match status" value="1"/>
</dbReference>
<keyword evidence="6 9" id="KW-0472">Membrane</keyword>
<evidence type="ECO:0000259" key="10">
    <source>
        <dbReference type="Pfam" id="PF07885"/>
    </source>
</evidence>
<evidence type="ECO:0000256" key="6">
    <source>
        <dbReference type="ARBA" id="ARBA00023136"/>
    </source>
</evidence>
<evidence type="ECO:0000313" key="12">
    <source>
        <dbReference type="Proteomes" id="UP001054945"/>
    </source>
</evidence>
<dbReference type="AlphaFoldDB" id="A0AAV4Q417"/>
<evidence type="ECO:0000256" key="3">
    <source>
        <dbReference type="ARBA" id="ARBA00022692"/>
    </source>
</evidence>
<feature type="compositionally biased region" description="Low complexity" evidence="8">
    <location>
        <begin position="153"/>
        <end position="168"/>
    </location>
</feature>
<feature type="domain" description="Potassium channel" evidence="10">
    <location>
        <begin position="52"/>
        <end position="89"/>
    </location>
</feature>
<protein>
    <recommendedName>
        <fullName evidence="10">Potassium channel domain-containing protein</fullName>
    </recommendedName>
</protein>
<dbReference type="GO" id="GO:0015271">
    <property type="term" value="F:outward rectifier potassium channel activity"/>
    <property type="evidence" value="ECO:0007669"/>
    <property type="project" value="TreeGrafter"/>
</dbReference>
<dbReference type="EMBL" id="BPLR01005618">
    <property type="protein sequence ID" value="GIY03745.1"/>
    <property type="molecule type" value="Genomic_DNA"/>
</dbReference>
<feature type="transmembrane region" description="Helical" evidence="9">
    <location>
        <begin position="67"/>
        <end position="89"/>
    </location>
</feature>
<evidence type="ECO:0000313" key="11">
    <source>
        <dbReference type="EMBL" id="GIY03745.1"/>
    </source>
</evidence>
<evidence type="ECO:0000256" key="5">
    <source>
        <dbReference type="ARBA" id="ARBA00023065"/>
    </source>
</evidence>
<keyword evidence="7" id="KW-0407">Ion channel</keyword>
<keyword evidence="12" id="KW-1185">Reference proteome</keyword>
<feature type="region of interest" description="Disordered" evidence="8">
    <location>
        <begin position="142"/>
        <end position="168"/>
    </location>
</feature>
<evidence type="ECO:0000256" key="8">
    <source>
        <dbReference type="SAM" id="MobiDB-lite"/>
    </source>
</evidence>
<keyword evidence="3 9" id="KW-0812">Transmembrane</keyword>
<dbReference type="GO" id="GO:0022841">
    <property type="term" value="F:potassium ion leak channel activity"/>
    <property type="evidence" value="ECO:0007669"/>
    <property type="project" value="TreeGrafter"/>
</dbReference>
<comment type="subcellular location">
    <subcellularLocation>
        <location evidence="1">Membrane</location>
        <topology evidence="1">Multi-pass membrane protein</topology>
    </subcellularLocation>
</comment>
<keyword evidence="4 9" id="KW-1133">Transmembrane helix</keyword>
<keyword evidence="5" id="KW-0406">Ion transport</keyword>